<organism evidence="5 6">
    <name type="scientific">Pseudoalteromonas ruthenica</name>
    <dbReference type="NCBI Taxonomy" id="151081"/>
    <lineage>
        <taxon>Bacteria</taxon>
        <taxon>Pseudomonadati</taxon>
        <taxon>Pseudomonadota</taxon>
        <taxon>Gammaproteobacteria</taxon>
        <taxon>Alteromonadales</taxon>
        <taxon>Pseudoalteromonadaceae</taxon>
        <taxon>Pseudoalteromonas</taxon>
    </lineage>
</organism>
<proteinExistence type="inferred from homology"/>
<dbReference type="EMBL" id="JXXZ01000019">
    <property type="protein sequence ID" value="KJY96139.1"/>
    <property type="molecule type" value="Genomic_DNA"/>
</dbReference>
<comment type="similarity">
    <text evidence="1">Belongs to the membrane fusion protein (MFP) (TC 8.A.1) family.</text>
</comment>
<feature type="coiled-coil region" evidence="2">
    <location>
        <begin position="117"/>
        <end position="187"/>
    </location>
</feature>
<dbReference type="Gene3D" id="2.40.30.170">
    <property type="match status" value="1"/>
</dbReference>
<dbReference type="RefSeq" id="WP_045980330.1">
    <property type="nucleotide sequence ID" value="NZ_JXXY01000017.1"/>
</dbReference>
<keyword evidence="3" id="KW-0812">Transmembrane</keyword>
<dbReference type="PANTHER" id="PTHR30469:SF12">
    <property type="entry name" value="MULTIDRUG RESISTANCE PROTEIN MDTA"/>
    <property type="match status" value="1"/>
</dbReference>
<name>A0A0F4PLU3_9GAMM</name>
<dbReference type="SUPFAM" id="SSF111369">
    <property type="entry name" value="HlyD-like secretion proteins"/>
    <property type="match status" value="1"/>
</dbReference>
<dbReference type="Gene3D" id="1.10.287.470">
    <property type="entry name" value="Helix hairpin bin"/>
    <property type="match status" value="1"/>
</dbReference>
<keyword evidence="6" id="KW-1185">Reference proteome</keyword>
<feature type="domain" description="Multidrug resistance protein MdtA-like barrel-sandwich hybrid" evidence="4">
    <location>
        <begin position="68"/>
        <end position="211"/>
    </location>
</feature>
<dbReference type="GO" id="GO:0015562">
    <property type="term" value="F:efflux transmembrane transporter activity"/>
    <property type="evidence" value="ECO:0007669"/>
    <property type="project" value="TreeGrafter"/>
</dbReference>
<dbReference type="InterPro" id="IPR006143">
    <property type="entry name" value="RND_pump_MFP"/>
</dbReference>
<dbReference type="Gene3D" id="2.40.420.20">
    <property type="match status" value="1"/>
</dbReference>
<dbReference type="GO" id="GO:1990281">
    <property type="term" value="C:efflux pump complex"/>
    <property type="evidence" value="ECO:0007669"/>
    <property type="project" value="TreeGrafter"/>
</dbReference>
<dbReference type="NCBIfam" id="TIGR01730">
    <property type="entry name" value="RND_mfp"/>
    <property type="match status" value="1"/>
</dbReference>
<dbReference type="AlphaFoldDB" id="A0A0F4PLU3"/>
<accession>A0A0F4PLU3</accession>
<dbReference type="Gene3D" id="2.40.50.100">
    <property type="match status" value="1"/>
</dbReference>
<evidence type="ECO:0000313" key="5">
    <source>
        <dbReference type="EMBL" id="KJY96139.1"/>
    </source>
</evidence>
<feature type="transmembrane region" description="Helical" evidence="3">
    <location>
        <begin position="7"/>
        <end position="27"/>
    </location>
</feature>
<keyword evidence="3" id="KW-0472">Membrane</keyword>
<keyword evidence="3" id="KW-1133">Transmembrane helix</keyword>
<evidence type="ECO:0000256" key="2">
    <source>
        <dbReference type="SAM" id="Coils"/>
    </source>
</evidence>
<dbReference type="PANTHER" id="PTHR30469">
    <property type="entry name" value="MULTIDRUG RESISTANCE PROTEIN MDTA"/>
    <property type="match status" value="1"/>
</dbReference>
<dbReference type="GeneID" id="58230289"/>
<dbReference type="Pfam" id="PF25917">
    <property type="entry name" value="BSH_RND"/>
    <property type="match status" value="1"/>
</dbReference>
<sequence>MASKKQIFLPLGVLAGTIGVFVALSAMKSPPPQKAQQDIAPLVEVTPVELTDVTLKVHSYGEVMAQEQTELVAQVSGQVVSVSEQFVKGGFVAKGDELLRIDPNDYEAALIEAQAGLAQAQSALEIEQAQAHVAKAEWQRIKDNANEVIPSELYLRKPQLAEKLANFRAAQAQVKRAKRNLERTSIRAPFDALVTAKNISLGSVVSPGSKLGQVDATDIAKVRLPVANHDMQYLVDGGVGAKVSLQSDIAGKAVTWQGTIVRNEGVVDKRSRMTYLVAYVNTPYQHSVPLRFGAYTNATITGKQLRNAAIIPSHLIKENRVALLNNDNTLEFSALNVIREQDGMAYVDTGLTTGEQLITSALEYPTEGMALRLNDEPTQKPHTQLALKED</sequence>
<protein>
    <submittedName>
        <fullName evidence="5">RND transporter</fullName>
    </submittedName>
</protein>
<dbReference type="eggNOG" id="COG0845">
    <property type="taxonomic scope" value="Bacteria"/>
</dbReference>
<reference evidence="5 6" key="1">
    <citation type="journal article" date="2015" name="BMC Genomics">
        <title>Genome mining reveals unlocked bioactive potential of marine Gram-negative bacteria.</title>
        <authorList>
            <person name="Machado H."/>
            <person name="Sonnenschein E.C."/>
            <person name="Melchiorsen J."/>
            <person name="Gram L."/>
        </authorList>
    </citation>
    <scope>NUCLEOTIDE SEQUENCE [LARGE SCALE GENOMIC DNA]</scope>
    <source>
        <strain evidence="5 6">S3137</strain>
    </source>
</reference>
<evidence type="ECO:0000259" key="4">
    <source>
        <dbReference type="Pfam" id="PF25917"/>
    </source>
</evidence>
<evidence type="ECO:0000313" key="6">
    <source>
        <dbReference type="Proteomes" id="UP000033664"/>
    </source>
</evidence>
<keyword evidence="2" id="KW-0175">Coiled coil</keyword>
<dbReference type="OrthoDB" id="5730196at2"/>
<dbReference type="PATRIC" id="fig|151081.8.peg.3251"/>
<dbReference type="InterPro" id="IPR058625">
    <property type="entry name" value="MdtA-like_BSH"/>
</dbReference>
<evidence type="ECO:0000256" key="1">
    <source>
        <dbReference type="ARBA" id="ARBA00009477"/>
    </source>
</evidence>
<comment type="caution">
    <text evidence="5">The sequence shown here is derived from an EMBL/GenBank/DDBJ whole genome shotgun (WGS) entry which is preliminary data.</text>
</comment>
<gene>
    <name evidence="5" type="ORF">TW72_17480</name>
</gene>
<dbReference type="Proteomes" id="UP000033664">
    <property type="component" value="Unassembled WGS sequence"/>
</dbReference>
<evidence type="ECO:0000256" key="3">
    <source>
        <dbReference type="SAM" id="Phobius"/>
    </source>
</evidence>